<feature type="transmembrane region" description="Helical" evidence="8">
    <location>
        <begin position="163"/>
        <end position="182"/>
    </location>
</feature>
<organism evidence="9 10">
    <name type="scientific">Knoellia locipacati</name>
    <dbReference type="NCBI Taxonomy" id="882824"/>
    <lineage>
        <taxon>Bacteria</taxon>
        <taxon>Bacillati</taxon>
        <taxon>Actinomycetota</taxon>
        <taxon>Actinomycetes</taxon>
        <taxon>Micrococcales</taxon>
        <taxon>Intrasporangiaceae</taxon>
        <taxon>Knoellia</taxon>
    </lineage>
</organism>
<evidence type="ECO:0000256" key="8">
    <source>
        <dbReference type="RuleBase" id="RU363041"/>
    </source>
</evidence>
<protein>
    <recommendedName>
        <fullName evidence="8">Probable membrane transporter protein</fullName>
    </recommendedName>
</protein>
<gene>
    <name evidence="9" type="ORF">KLO01_25340</name>
</gene>
<dbReference type="OrthoDB" id="5472127at2"/>
<keyword evidence="4 8" id="KW-1003">Cell membrane</keyword>
<reference evidence="9 10" key="1">
    <citation type="submission" date="2019-07" db="EMBL/GenBank/DDBJ databases">
        <title>Whole genome shotgun sequence of Knoellia locipacati NBRC 109775.</title>
        <authorList>
            <person name="Hosoyama A."/>
            <person name="Uohara A."/>
            <person name="Ohji S."/>
            <person name="Ichikawa N."/>
        </authorList>
    </citation>
    <scope>NUCLEOTIDE SEQUENCE [LARGE SCALE GENOMIC DNA]</scope>
    <source>
        <strain evidence="9 10">NBRC 109775</strain>
    </source>
</reference>
<dbReference type="InterPro" id="IPR052017">
    <property type="entry name" value="TSUP"/>
</dbReference>
<comment type="caution">
    <text evidence="9">The sequence shown here is derived from an EMBL/GenBank/DDBJ whole genome shotgun (WGS) entry which is preliminary data.</text>
</comment>
<name>A0A512T2Q7_9MICO</name>
<proteinExistence type="inferred from homology"/>
<dbReference type="GO" id="GO:0005886">
    <property type="term" value="C:plasma membrane"/>
    <property type="evidence" value="ECO:0007669"/>
    <property type="project" value="UniProtKB-SubCell"/>
</dbReference>
<dbReference type="AlphaFoldDB" id="A0A512T2Q7"/>
<evidence type="ECO:0000313" key="10">
    <source>
        <dbReference type="Proteomes" id="UP000321793"/>
    </source>
</evidence>
<sequence length="240" mass="24920">MTPWSVVLGLGLALFVGALVQSTIGFGMAVVAVPFVVVAAPELMPGSVLVTSFTLPVVQLALAPLDIAWRELGWALLARLVATPLGVAAVVLLSTRVISVAVAMLILVTVATSLTTVEVRAGARNAAAAGAVAGVSGTATSIGGPFFALVLQHERPERMRSTLAAFFLVGAVMAIGSLSIAGEFPRQQLWAGLAWLPFIAAGYAVAAPLRRHLDRELLRRVVLVFCVLAGASLVVRALFF</sequence>
<evidence type="ECO:0000256" key="4">
    <source>
        <dbReference type="ARBA" id="ARBA00022475"/>
    </source>
</evidence>
<comment type="similarity">
    <text evidence="2 8">Belongs to the 4-toluene sulfonate uptake permease (TSUP) (TC 2.A.102) family.</text>
</comment>
<accession>A0A512T2Q7</accession>
<dbReference type="RefSeq" id="WP_147065647.1">
    <property type="nucleotide sequence ID" value="NZ_BAABDN010000002.1"/>
</dbReference>
<evidence type="ECO:0000256" key="7">
    <source>
        <dbReference type="ARBA" id="ARBA00023136"/>
    </source>
</evidence>
<keyword evidence="10" id="KW-1185">Reference proteome</keyword>
<evidence type="ECO:0000256" key="1">
    <source>
        <dbReference type="ARBA" id="ARBA00004651"/>
    </source>
</evidence>
<feature type="transmembrane region" description="Helical" evidence="8">
    <location>
        <begin position="221"/>
        <end position="239"/>
    </location>
</feature>
<keyword evidence="5 8" id="KW-0812">Transmembrane</keyword>
<evidence type="ECO:0000256" key="3">
    <source>
        <dbReference type="ARBA" id="ARBA00022448"/>
    </source>
</evidence>
<feature type="transmembrane region" description="Helical" evidence="8">
    <location>
        <begin position="81"/>
        <end position="107"/>
    </location>
</feature>
<dbReference type="InterPro" id="IPR002781">
    <property type="entry name" value="TM_pro_TauE-like"/>
</dbReference>
<dbReference type="PANTHER" id="PTHR30269:SF37">
    <property type="entry name" value="MEMBRANE TRANSPORTER PROTEIN"/>
    <property type="match status" value="1"/>
</dbReference>
<evidence type="ECO:0000256" key="6">
    <source>
        <dbReference type="ARBA" id="ARBA00022989"/>
    </source>
</evidence>
<evidence type="ECO:0000313" key="9">
    <source>
        <dbReference type="EMBL" id="GEQ14487.1"/>
    </source>
</evidence>
<feature type="transmembrane region" description="Helical" evidence="8">
    <location>
        <begin position="49"/>
        <end position="69"/>
    </location>
</feature>
<dbReference type="PANTHER" id="PTHR30269">
    <property type="entry name" value="TRANSMEMBRANE PROTEIN YFCA"/>
    <property type="match status" value="1"/>
</dbReference>
<dbReference type="EMBL" id="BKBA01000009">
    <property type="protein sequence ID" value="GEQ14487.1"/>
    <property type="molecule type" value="Genomic_DNA"/>
</dbReference>
<keyword evidence="3" id="KW-0813">Transport</keyword>
<dbReference type="Proteomes" id="UP000321793">
    <property type="component" value="Unassembled WGS sequence"/>
</dbReference>
<feature type="transmembrane region" description="Helical" evidence="8">
    <location>
        <begin position="127"/>
        <end position="151"/>
    </location>
</feature>
<evidence type="ECO:0000256" key="5">
    <source>
        <dbReference type="ARBA" id="ARBA00022692"/>
    </source>
</evidence>
<keyword evidence="6 8" id="KW-1133">Transmembrane helix</keyword>
<comment type="subcellular location">
    <subcellularLocation>
        <location evidence="1 8">Cell membrane</location>
        <topology evidence="1 8">Multi-pass membrane protein</topology>
    </subcellularLocation>
</comment>
<keyword evidence="7 8" id="KW-0472">Membrane</keyword>
<dbReference type="Pfam" id="PF01925">
    <property type="entry name" value="TauE"/>
    <property type="match status" value="1"/>
</dbReference>
<feature type="transmembrane region" description="Helical" evidence="8">
    <location>
        <begin position="188"/>
        <end position="209"/>
    </location>
</feature>
<evidence type="ECO:0000256" key="2">
    <source>
        <dbReference type="ARBA" id="ARBA00009142"/>
    </source>
</evidence>